<protein>
    <submittedName>
        <fullName evidence="2">Glyoxalase/bleomycin resistance/extradiol dioxygenase family protein</fullName>
    </submittedName>
</protein>
<dbReference type="Proteomes" id="UP000189059">
    <property type="component" value="Unassembled WGS sequence"/>
</dbReference>
<evidence type="ECO:0000313" key="3">
    <source>
        <dbReference type="Proteomes" id="UP000189059"/>
    </source>
</evidence>
<dbReference type="SUPFAM" id="SSF54593">
    <property type="entry name" value="Glyoxalase/Bleomycin resistance protein/Dihydroxybiphenyl dioxygenase"/>
    <property type="match status" value="1"/>
</dbReference>
<sequence length="151" mass="17590">MNVQGFYPVIMSEVMEESKDFYTRLFGFEVVFEADWYISLKRNARPDKAYELAVLSWNHETIPSAFQRKVQGMILNFEVDDVDAEYERLIKQEGLPLHLDIRDEAFGQRHFITSDPSGVLIDMIQIIPPSEDFADNYKEDVWTDSESNAVQ</sequence>
<proteinExistence type="predicted"/>
<accession>A0ABX3JTE0</accession>
<comment type="caution">
    <text evidence="2">The sequence shown here is derived from an EMBL/GenBank/DDBJ whole genome shotgun (WGS) entry which is preliminary data.</text>
</comment>
<dbReference type="PROSITE" id="PS51819">
    <property type="entry name" value="VOC"/>
    <property type="match status" value="1"/>
</dbReference>
<name>A0ABX3JTE0_9BACL</name>
<dbReference type="EMBL" id="MRVI01000001">
    <property type="protein sequence ID" value="OOC60952.1"/>
    <property type="molecule type" value="Genomic_DNA"/>
</dbReference>
<keyword evidence="2" id="KW-0223">Dioxygenase</keyword>
<dbReference type="InterPro" id="IPR029068">
    <property type="entry name" value="Glyas_Bleomycin-R_OHBP_Dase"/>
</dbReference>
<organism evidence="2 3">
    <name type="scientific">Paenibacillus ihbetae</name>
    <dbReference type="NCBI Taxonomy" id="1870820"/>
    <lineage>
        <taxon>Bacteria</taxon>
        <taxon>Bacillati</taxon>
        <taxon>Bacillota</taxon>
        <taxon>Bacilli</taxon>
        <taxon>Bacillales</taxon>
        <taxon>Paenibacillaceae</taxon>
        <taxon>Paenibacillus</taxon>
    </lineage>
</organism>
<keyword evidence="2" id="KW-0560">Oxidoreductase</keyword>
<dbReference type="Gene3D" id="3.30.720.120">
    <property type="match status" value="1"/>
</dbReference>
<evidence type="ECO:0000259" key="1">
    <source>
        <dbReference type="PROSITE" id="PS51819"/>
    </source>
</evidence>
<dbReference type="Gene3D" id="3.30.720.110">
    <property type="match status" value="1"/>
</dbReference>
<gene>
    <name evidence="2" type="ORF">BBD40_03055</name>
</gene>
<dbReference type="InterPro" id="IPR004360">
    <property type="entry name" value="Glyas_Fos-R_dOase_dom"/>
</dbReference>
<keyword evidence="3" id="KW-1185">Reference proteome</keyword>
<dbReference type="RefSeq" id="WP_077565511.1">
    <property type="nucleotide sequence ID" value="NZ_MRVI01000001.1"/>
</dbReference>
<dbReference type="GO" id="GO:0051213">
    <property type="term" value="F:dioxygenase activity"/>
    <property type="evidence" value="ECO:0007669"/>
    <property type="project" value="UniProtKB-KW"/>
</dbReference>
<reference evidence="2 3" key="1">
    <citation type="submission" date="2016-12" db="EMBL/GenBank/DDBJ databases">
        <title>Genome sequencing and description of Paenibacillus sp. nov. from high altitude lake in the Indian Trans- Himalayas.</title>
        <authorList>
            <person name="Kiran S."/>
            <person name="Swarnkar M.K."/>
            <person name="Rana A."/>
            <person name="Tewari R."/>
            <person name="Gulati A."/>
        </authorList>
    </citation>
    <scope>NUCLEOTIDE SEQUENCE [LARGE SCALE GENOMIC DNA]</scope>
    <source>
        <strain evidence="2 3">IHBB 9951</strain>
    </source>
</reference>
<dbReference type="Pfam" id="PF00903">
    <property type="entry name" value="Glyoxalase"/>
    <property type="match status" value="1"/>
</dbReference>
<feature type="domain" description="VOC" evidence="1">
    <location>
        <begin position="4"/>
        <end position="126"/>
    </location>
</feature>
<evidence type="ECO:0000313" key="2">
    <source>
        <dbReference type="EMBL" id="OOC60952.1"/>
    </source>
</evidence>
<dbReference type="InterPro" id="IPR037523">
    <property type="entry name" value="VOC_core"/>
</dbReference>